<dbReference type="PRINTS" id="PR00111">
    <property type="entry name" value="ABHYDROLASE"/>
</dbReference>
<keyword evidence="3" id="KW-1185">Reference proteome</keyword>
<dbReference type="Proteomes" id="UP000070612">
    <property type="component" value="Unassembled WGS sequence"/>
</dbReference>
<dbReference type="AlphaFoldDB" id="A0A132PMK2"/>
<dbReference type="InterPro" id="IPR000073">
    <property type="entry name" value="AB_hydrolase_1"/>
</dbReference>
<sequence length="282" mass="31442">MVDVRNLTVVVDGLRSPVIEAGDPDGREAVVYVHGSPGCGGEFTKLVCETGKFVRAIAPDIPGFGQADKPHPRHFIYDVPNIGVHLVKQLDALGVERAHFVGHDFGGSWAMFASLYDPMRVGSLSLINAGLMRGMRWHGMARLYRTPLAGEAFMAIANEWGFKRALQGLPTADLEVMWRNFDRHSRRAILALYRATDMETQTAQLPQVRLFTTQWQSIVIFGADDPYLPTKFADRNRESLPNASVHMIDGAGHWPHLQAPERLSELLIPFLREQVTTDRATT</sequence>
<dbReference type="PRINTS" id="PR00412">
    <property type="entry name" value="EPOXHYDRLASE"/>
</dbReference>
<dbReference type="PANTHER" id="PTHR43689:SF8">
    <property type="entry name" value="ALPHA_BETA-HYDROLASES SUPERFAMILY PROTEIN"/>
    <property type="match status" value="1"/>
</dbReference>
<dbReference type="STRING" id="59750.AWC31_17890"/>
<dbReference type="EMBL" id="LGTW01000008">
    <property type="protein sequence ID" value="KWX23566.1"/>
    <property type="molecule type" value="Genomic_DNA"/>
</dbReference>
<evidence type="ECO:0000313" key="3">
    <source>
        <dbReference type="Proteomes" id="UP000070612"/>
    </source>
</evidence>
<dbReference type="RefSeq" id="WP_067850014.1">
    <property type="nucleotide sequence ID" value="NZ_LGTW01000008.1"/>
</dbReference>
<protein>
    <recommendedName>
        <fullName evidence="1">AB hydrolase-1 domain-containing protein</fullName>
    </recommendedName>
</protein>
<dbReference type="GO" id="GO:0003824">
    <property type="term" value="F:catalytic activity"/>
    <property type="evidence" value="ECO:0007669"/>
    <property type="project" value="InterPro"/>
</dbReference>
<name>A0A132PMK2_9MYCO</name>
<dbReference type="PANTHER" id="PTHR43689">
    <property type="entry name" value="HYDROLASE"/>
    <property type="match status" value="1"/>
</dbReference>
<evidence type="ECO:0000259" key="1">
    <source>
        <dbReference type="Pfam" id="PF00561"/>
    </source>
</evidence>
<accession>A0A132PMK2</accession>
<organism evidence="2 3">
    <name type="scientific">Mycolicibacterium wolinskyi</name>
    <dbReference type="NCBI Taxonomy" id="59750"/>
    <lineage>
        <taxon>Bacteria</taxon>
        <taxon>Bacillati</taxon>
        <taxon>Actinomycetota</taxon>
        <taxon>Actinomycetes</taxon>
        <taxon>Mycobacteriales</taxon>
        <taxon>Mycobacteriaceae</taxon>
        <taxon>Mycolicibacterium</taxon>
    </lineage>
</organism>
<dbReference type="InterPro" id="IPR000639">
    <property type="entry name" value="Epox_hydrolase-like"/>
</dbReference>
<reference evidence="2 3" key="1">
    <citation type="submission" date="2015-07" db="EMBL/GenBank/DDBJ databases">
        <title>A draft genome sequence of Mycobacterium wolinskyi.</title>
        <authorList>
            <person name="de Man T.J."/>
            <person name="Perry K.A."/>
            <person name="Coulliette A.D."/>
            <person name="Jensen B."/>
            <person name="Toney N.C."/>
            <person name="Limbago B.M."/>
            <person name="Noble-Wang J."/>
        </authorList>
    </citation>
    <scope>NUCLEOTIDE SEQUENCE [LARGE SCALE GENOMIC DNA]</scope>
    <source>
        <strain evidence="2 3">CDC_01</strain>
    </source>
</reference>
<evidence type="ECO:0000313" key="2">
    <source>
        <dbReference type="EMBL" id="KWX23566.1"/>
    </source>
</evidence>
<gene>
    <name evidence="2" type="ORF">AFM11_15015</name>
</gene>
<dbReference type="SUPFAM" id="SSF53474">
    <property type="entry name" value="alpha/beta-Hydrolases"/>
    <property type="match status" value="1"/>
</dbReference>
<dbReference type="InterPro" id="IPR029058">
    <property type="entry name" value="AB_hydrolase_fold"/>
</dbReference>
<proteinExistence type="predicted"/>
<dbReference type="Pfam" id="PF00561">
    <property type="entry name" value="Abhydrolase_1"/>
    <property type="match status" value="1"/>
</dbReference>
<dbReference type="PATRIC" id="fig|59750.3.peg.7114"/>
<comment type="caution">
    <text evidence="2">The sequence shown here is derived from an EMBL/GenBank/DDBJ whole genome shotgun (WGS) entry which is preliminary data.</text>
</comment>
<feature type="domain" description="AB hydrolase-1" evidence="1">
    <location>
        <begin position="29"/>
        <end position="260"/>
    </location>
</feature>
<dbReference type="Gene3D" id="3.40.50.1820">
    <property type="entry name" value="alpha/beta hydrolase"/>
    <property type="match status" value="1"/>
</dbReference>